<reference evidence="2" key="1">
    <citation type="submission" date="2015-12" db="EMBL/GenBank/DDBJ databases">
        <title>De novo transcriptome assembly of four potential Pierce s Disease insect vectors from Arizona vineyards.</title>
        <authorList>
            <person name="Tassone E.E."/>
        </authorList>
    </citation>
    <scope>NUCLEOTIDE SEQUENCE</scope>
</reference>
<dbReference type="InterPro" id="IPR001005">
    <property type="entry name" value="SANT/Myb"/>
</dbReference>
<comment type="subcellular location">
    <subcellularLocation>
        <location evidence="1">Nucleus</location>
    </subcellularLocation>
</comment>
<dbReference type="EMBL" id="GEDC01002642">
    <property type="protein sequence ID" value="JAS34656.1"/>
    <property type="molecule type" value="Transcribed_RNA"/>
</dbReference>
<dbReference type="GO" id="GO:0005634">
    <property type="term" value="C:nucleus"/>
    <property type="evidence" value="ECO:0007669"/>
    <property type="project" value="UniProtKB-SubCell"/>
</dbReference>
<evidence type="ECO:0008006" key="4">
    <source>
        <dbReference type="Google" id="ProtNLM"/>
    </source>
</evidence>
<dbReference type="SUPFAM" id="SSF46689">
    <property type="entry name" value="Homeodomain-like"/>
    <property type="match status" value="1"/>
</dbReference>
<dbReference type="InterPro" id="IPR009057">
    <property type="entry name" value="Homeodomain-like_sf"/>
</dbReference>
<name>A0A1B6C066_9HEMI</name>
<dbReference type="AlphaFoldDB" id="A0A1B6C066"/>
<evidence type="ECO:0000313" key="2">
    <source>
        <dbReference type="EMBL" id="JAS06912.1"/>
    </source>
</evidence>
<organism evidence="2">
    <name type="scientific">Clastoptera arizonana</name>
    <name type="common">Arizona spittle bug</name>
    <dbReference type="NCBI Taxonomy" id="38151"/>
    <lineage>
        <taxon>Eukaryota</taxon>
        <taxon>Metazoa</taxon>
        <taxon>Ecdysozoa</taxon>
        <taxon>Arthropoda</taxon>
        <taxon>Hexapoda</taxon>
        <taxon>Insecta</taxon>
        <taxon>Pterygota</taxon>
        <taxon>Neoptera</taxon>
        <taxon>Paraneoptera</taxon>
        <taxon>Hemiptera</taxon>
        <taxon>Auchenorrhyncha</taxon>
        <taxon>Cercopoidea</taxon>
        <taxon>Clastopteridae</taxon>
        <taxon>Clastoptera</taxon>
    </lineage>
</organism>
<dbReference type="EMBL" id="GEDC01030386">
    <property type="protein sequence ID" value="JAS06912.1"/>
    <property type="molecule type" value="Transcribed_RNA"/>
</dbReference>
<evidence type="ECO:0000256" key="1">
    <source>
        <dbReference type="ARBA" id="ARBA00004123"/>
    </source>
</evidence>
<sequence length="251" mass="29078">MPKRKEVKLIISPLKRSHFNYGKWTYEEKVKLKEALNIYGVENVDKIIKYIQTRSPCEVNAKIKHYDLKANQLIKQVKINDFDKLIIYDDLIAKLRKVNTGPKPALEPSLGIVLKLLEELHNHPDPKKTKDIDFKQAYGWLYDCYNGNPIRKIDQTTSKFILEAFDTVVINVRSSDNSNVHIKKYFENLKDDKIKTYPSKKKPGTTKKENNIIDSESLDLTVLSKLLEDPNINPLNIPASCLNIKSLLDYY</sequence>
<gene>
    <name evidence="3" type="ORF">g.17013</name>
    <name evidence="2" type="ORF">g.17014</name>
</gene>
<accession>A0A1B6C066</accession>
<proteinExistence type="predicted"/>
<evidence type="ECO:0000313" key="3">
    <source>
        <dbReference type="EMBL" id="JAS34656.1"/>
    </source>
</evidence>
<dbReference type="CDD" id="cd00167">
    <property type="entry name" value="SANT"/>
    <property type="match status" value="1"/>
</dbReference>
<protein>
    <recommendedName>
        <fullName evidence="4">Myb-like domain-containing protein</fullName>
    </recommendedName>
</protein>